<accession>A0ABD0U4V6</accession>
<name>A0ABD0U4V6_DENTH</name>
<evidence type="ECO:0000256" key="1">
    <source>
        <dbReference type="SAM" id="MobiDB-lite"/>
    </source>
</evidence>
<keyword evidence="3" id="KW-1185">Reference proteome</keyword>
<dbReference type="EMBL" id="JANQDX010000017">
    <property type="protein sequence ID" value="KAL0907307.1"/>
    <property type="molecule type" value="Genomic_DNA"/>
</dbReference>
<feature type="compositionally biased region" description="Basic and acidic residues" evidence="1">
    <location>
        <begin position="45"/>
        <end position="56"/>
    </location>
</feature>
<organism evidence="2 3">
    <name type="scientific">Dendrobium thyrsiflorum</name>
    <name type="common">Pinecone-like raceme dendrobium</name>
    <name type="synonym">Orchid</name>
    <dbReference type="NCBI Taxonomy" id="117978"/>
    <lineage>
        <taxon>Eukaryota</taxon>
        <taxon>Viridiplantae</taxon>
        <taxon>Streptophyta</taxon>
        <taxon>Embryophyta</taxon>
        <taxon>Tracheophyta</taxon>
        <taxon>Spermatophyta</taxon>
        <taxon>Magnoliopsida</taxon>
        <taxon>Liliopsida</taxon>
        <taxon>Asparagales</taxon>
        <taxon>Orchidaceae</taxon>
        <taxon>Epidendroideae</taxon>
        <taxon>Malaxideae</taxon>
        <taxon>Dendrobiinae</taxon>
        <taxon>Dendrobium</taxon>
    </lineage>
</organism>
<feature type="compositionally biased region" description="Polar residues" evidence="1">
    <location>
        <begin position="221"/>
        <end position="233"/>
    </location>
</feature>
<feature type="compositionally biased region" description="Basic and acidic residues" evidence="1">
    <location>
        <begin position="243"/>
        <end position="263"/>
    </location>
</feature>
<feature type="compositionally biased region" description="Polar residues" evidence="1">
    <location>
        <begin position="990"/>
        <end position="1003"/>
    </location>
</feature>
<feature type="compositionally biased region" description="Basic residues" evidence="1">
    <location>
        <begin position="690"/>
        <end position="699"/>
    </location>
</feature>
<feature type="compositionally biased region" description="Polar residues" evidence="1">
    <location>
        <begin position="942"/>
        <end position="960"/>
    </location>
</feature>
<feature type="compositionally biased region" description="Basic and acidic residues" evidence="1">
    <location>
        <begin position="88"/>
        <end position="106"/>
    </location>
</feature>
<gene>
    <name evidence="2" type="ORF">M5K25_021707</name>
</gene>
<feature type="compositionally biased region" description="Basic and acidic residues" evidence="1">
    <location>
        <begin position="179"/>
        <end position="218"/>
    </location>
</feature>
<dbReference type="Proteomes" id="UP001552299">
    <property type="component" value="Unassembled WGS sequence"/>
</dbReference>
<feature type="compositionally biased region" description="Polar residues" evidence="1">
    <location>
        <begin position="649"/>
        <end position="672"/>
    </location>
</feature>
<feature type="compositionally biased region" description="Polar residues" evidence="1">
    <location>
        <begin position="126"/>
        <end position="143"/>
    </location>
</feature>
<feature type="compositionally biased region" description="Polar residues" evidence="1">
    <location>
        <begin position="778"/>
        <end position="796"/>
    </location>
</feature>
<sequence>MKSAHKKRGEGMEFTNCHLRPPSAQNPQSVCYSIPTLIGIAVPQKKAEADLSKERGNPTAAARLLEAQLQQIKKPTVTTQKKPTGTRTNHEKITKQQANRDKKQPREGQQAADCPEQKQPREDQQAEANNTGNSHGKTNSSIPKEQPRGRATCSNTWEANSHPQPRETAQESKGGVILAERRKRLEAETKEDKLASFPRGEEEVEQARKLFQEEETRRKPTVTTQKQPTGTRNNHGKITRQQANRDKKQPREGQQADRNGHGKTDRHRPTTQKIATGRPTAASQKNNQGEEQQAATHGRQTATHNHGKQPRRAKIWARAFLATLELLEAYMRADILVQIQKRRFGLLQVQNNSGEEQDFSRSSVGRIGIQHIVFPSHGTVEEPQSCKNIAEFTVHQAAQCRIPVGEFGTGKLKSCSIFGTGVLEQWEFGSDKLKVPALIRPLQQLGIRANVWKGKEMMDRGKETRSEEVRSLDSLWANQDNVNRRLDELSVEGETTATKDDREEPPALRPIQRRGAAVGRQFRHNLALIPNSSDSYEEAVLYPGADLMESGDEYGEVALAERRKRLEAEMKEERLASFPRRKEEEVEQARKLFQRNPQKAKGHHINISHQDKEPAMGRPTDSSQQGQKTHHGKPTAAANLDRKQRREGQPNSRQTEAGISNGKTNRTAAERTQSTHRKTNQQQANSFPKHLGKRNKMTRNKMTNTGEVALAERRKRLEAETKEEKLASIPRRREEEVEQARKLFQRNSQTKGQPPPSKPIRVREIESQGSPHKHQPPGQGTSHGKTNREQLTGTENTPREAHSSSQTWTENSHGKANRTAGKPRQESATGRPTAQQSNGHKAPTGRPTNSRPTVSENIWEKGTKGQKDTGEVALAERRKRLEAETKEEKLASIPRRREEEVEQARKLFQRNSQTKGQPPPSKPIRVREIESQGSPHKHQPPGQGTSHGKTNREQLTGTENTPREAHSSSQTWTENSHGKANRTAGKPRQESATGRPTAQQSNGHKAPTGRPTNSRPTVSENIWEKGTKGQVPALIRPLQQLPYGTKNYTKKGDLAYKVDNDYIPGKWEGSVVRRTEDTINRISLPMMNKVLLEADQPESTGFLKMLSRFLGLKKCRHIGISPQAAQCGSKFRLKKVGTVQKHCSFVRYSVSRDCSKRRRKQIDPARMPPTSYINQSKVLEYSPECETDVHWPKSSSKFLTENHSLDPSTSEYLSKCCQNFKTALAINVSCRVKKNDIKKRDGRQPMIMCRLCSWTCYSFGVLASLVPWHLVLSFLSLSSLRKFPPHLYLSSQAFKGVGWLVW</sequence>
<comment type="caution">
    <text evidence="2">The sequence shown here is derived from an EMBL/GenBank/DDBJ whole genome shotgun (WGS) entry which is preliminary data.</text>
</comment>
<feature type="compositionally biased region" description="Basic and acidic residues" evidence="1">
    <location>
        <begin position="858"/>
        <end position="905"/>
    </location>
</feature>
<feature type="region of interest" description="Disordered" evidence="1">
    <location>
        <begin position="575"/>
        <end position="1025"/>
    </location>
</feature>
<reference evidence="2 3" key="1">
    <citation type="journal article" date="2024" name="Plant Biotechnol. J.">
        <title>Dendrobium thyrsiflorum genome and its molecular insights into genes involved in important horticultural traits.</title>
        <authorList>
            <person name="Chen B."/>
            <person name="Wang J.Y."/>
            <person name="Zheng P.J."/>
            <person name="Li K.L."/>
            <person name="Liang Y.M."/>
            <person name="Chen X.F."/>
            <person name="Zhang C."/>
            <person name="Zhao X."/>
            <person name="He X."/>
            <person name="Zhang G.Q."/>
            <person name="Liu Z.J."/>
            <person name="Xu Q."/>
        </authorList>
    </citation>
    <scope>NUCLEOTIDE SEQUENCE [LARGE SCALE GENOMIC DNA]</scope>
    <source>
        <strain evidence="2">GZMU011</strain>
    </source>
</reference>
<evidence type="ECO:0000313" key="3">
    <source>
        <dbReference type="Proteomes" id="UP001552299"/>
    </source>
</evidence>
<proteinExistence type="predicted"/>
<feature type="compositionally biased region" description="Polar residues" evidence="1">
    <location>
        <begin position="1010"/>
        <end position="1020"/>
    </location>
</feature>
<feature type="compositionally biased region" description="Basic and acidic residues" evidence="1">
    <location>
        <begin position="710"/>
        <end position="741"/>
    </location>
</feature>
<feature type="compositionally biased region" description="Basic and acidic residues" evidence="1">
    <location>
        <begin position="575"/>
        <end position="590"/>
    </location>
</feature>
<feature type="compositionally biased region" description="Polar residues" evidence="1">
    <location>
        <begin position="152"/>
        <end position="163"/>
    </location>
</feature>
<feature type="region of interest" description="Disordered" evidence="1">
    <location>
        <begin position="1"/>
        <end position="26"/>
    </location>
</feature>
<protein>
    <submittedName>
        <fullName evidence="2">Uncharacterized protein</fullName>
    </submittedName>
</protein>
<feature type="compositionally biased region" description="Basic and acidic residues" evidence="1">
    <location>
        <begin position="115"/>
        <end position="124"/>
    </location>
</feature>
<evidence type="ECO:0000313" key="2">
    <source>
        <dbReference type="EMBL" id="KAL0907307.1"/>
    </source>
</evidence>
<feature type="compositionally biased region" description="Polar residues" evidence="1">
    <location>
        <begin position="826"/>
        <end position="839"/>
    </location>
</feature>
<feature type="compositionally biased region" description="Polar residues" evidence="1">
    <location>
        <begin position="281"/>
        <end position="304"/>
    </location>
</feature>
<feature type="region of interest" description="Disordered" evidence="1">
    <location>
        <begin position="45"/>
        <end position="311"/>
    </location>
</feature>
<feature type="compositionally biased region" description="Low complexity" evidence="1">
    <location>
        <begin position="60"/>
        <end position="87"/>
    </location>
</feature>
<feature type="compositionally biased region" description="Polar residues" evidence="1">
    <location>
        <begin position="846"/>
        <end position="856"/>
    </location>
</feature>